<sequence>MMCNFYVWLFSATLLHGFLINKCCYMECRMWAYFNPHYHPTEDGQNCIGCGCSHPGQTCGLKYAHILHSMEQQLLIRQP</sequence>
<protein>
    <recommendedName>
        <fullName evidence="6">Secreted protein</fullName>
    </recommendedName>
</protein>
<keyword evidence="4" id="KW-1185">Reference proteome</keyword>
<evidence type="ECO:0000313" key="3">
    <source>
        <dbReference type="EMBL" id="KAA1089821.1"/>
    </source>
</evidence>
<proteinExistence type="predicted"/>
<dbReference type="AlphaFoldDB" id="A0A5B0NKN5"/>
<gene>
    <name evidence="2" type="ORF">PGT21_016879</name>
    <name evidence="3" type="ORF">PGTUg99_018766</name>
</gene>
<keyword evidence="1" id="KW-0732">Signal</keyword>
<dbReference type="Proteomes" id="UP000324748">
    <property type="component" value="Unassembled WGS sequence"/>
</dbReference>
<evidence type="ECO:0000256" key="1">
    <source>
        <dbReference type="SAM" id="SignalP"/>
    </source>
</evidence>
<feature type="chain" id="PRO_5036137480" description="Secreted protein" evidence="1">
    <location>
        <begin position="18"/>
        <end position="79"/>
    </location>
</feature>
<accession>A0A5B0NKN5</accession>
<evidence type="ECO:0000313" key="2">
    <source>
        <dbReference type="EMBL" id="KAA1070582.1"/>
    </source>
</evidence>
<evidence type="ECO:0000313" key="5">
    <source>
        <dbReference type="Proteomes" id="UP000325313"/>
    </source>
</evidence>
<dbReference type="Proteomes" id="UP000325313">
    <property type="component" value="Unassembled WGS sequence"/>
</dbReference>
<evidence type="ECO:0008006" key="6">
    <source>
        <dbReference type="Google" id="ProtNLM"/>
    </source>
</evidence>
<evidence type="ECO:0000313" key="4">
    <source>
        <dbReference type="Proteomes" id="UP000324748"/>
    </source>
</evidence>
<feature type="signal peptide" evidence="1">
    <location>
        <begin position="1"/>
        <end position="17"/>
    </location>
</feature>
<dbReference type="EMBL" id="VDEP01000404">
    <property type="protein sequence ID" value="KAA1089821.1"/>
    <property type="molecule type" value="Genomic_DNA"/>
</dbReference>
<organism evidence="3 5">
    <name type="scientific">Puccinia graminis f. sp. tritici</name>
    <dbReference type="NCBI Taxonomy" id="56615"/>
    <lineage>
        <taxon>Eukaryota</taxon>
        <taxon>Fungi</taxon>
        <taxon>Dikarya</taxon>
        <taxon>Basidiomycota</taxon>
        <taxon>Pucciniomycotina</taxon>
        <taxon>Pucciniomycetes</taxon>
        <taxon>Pucciniales</taxon>
        <taxon>Pucciniaceae</taxon>
        <taxon>Puccinia</taxon>
    </lineage>
</organism>
<comment type="caution">
    <text evidence="3">The sequence shown here is derived from an EMBL/GenBank/DDBJ whole genome shotgun (WGS) entry which is preliminary data.</text>
</comment>
<reference evidence="4 5" key="1">
    <citation type="submission" date="2019-05" db="EMBL/GenBank/DDBJ databases">
        <title>Emergence of the Ug99 lineage of the wheat stem rust pathogen through somatic hybridization.</title>
        <authorList>
            <person name="Li F."/>
            <person name="Upadhyaya N.M."/>
            <person name="Sperschneider J."/>
            <person name="Matny O."/>
            <person name="Nguyen-Phuc H."/>
            <person name="Mago R."/>
            <person name="Raley C."/>
            <person name="Miller M.E."/>
            <person name="Silverstein K.A.T."/>
            <person name="Henningsen E."/>
            <person name="Hirsch C.D."/>
            <person name="Visser B."/>
            <person name="Pretorius Z.A."/>
            <person name="Steffenson B.J."/>
            <person name="Schwessinger B."/>
            <person name="Dodds P.N."/>
            <person name="Figueroa M."/>
        </authorList>
    </citation>
    <scope>NUCLEOTIDE SEQUENCE [LARGE SCALE GENOMIC DNA]</scope>
    <source>
        <strain evidence="2">21-0</strain>
        <strain evidence="3 5">Ug99</strain>
    </source>
</reference>
<dbReference type="EMBL" id="VSWC01000171">
    <property type="protein sequence ID" value="KAA1070582.1"/>
    <property type="molecule type" value="Genomic_DNA"/>
</dbReference>
<name>A0A5B0NKN5_PUCGR</name>